<evidence type="ECO:0000313" key="2">
    <source>
        <dbReference type="Proteomes" id="UP000246410"/>
    </source>
</evidence>
<name>A0A317NPF7_9NOCA</name>
<accession>A0A317NPF7</accession>
<evidence type="ECO:0000313" key="1">
    <source>
        <dbReference type="EMBL" id="PWV76394.1"/>
    </source>
</evidence>
<protein>
    <submittedName>
        <fullName evidence="1">Uncharacterized protein</fullName>
    </submittedName>
</protein>
<sequence>MEFLGSVAGLAQMVIGTILANTGSGGSGSGW</sequence>
<comment type="caution">
    <text evidence="1">The sequence shown here is derived from an EMBL/GenBank/DDBJ whole genome shotgun (WGS) entry which is preliminary data.</text>
</comment>
<reference evidence="1 2" key="1">
    <citation type="submission" date="2018-05" db="EMBL/GenBank/DDBJ databases">
        <title>Genomic Encyclopedia of Type Strains, Phase IV (KMG-IV): sequencing the most valuable type-strain genomes for metagenomic binning, comparative biology and taxonomic classification.</title>
        <authorList>
            <person name="Goeker M."/>
        </authorList>
    </citation>
    <scope>NUCLEOTIDE SEQUENCE [LARGE SCALE GENOMIC DNA]</scope>
    <source>
        <strain evidence="1 2">DSM 44717</strain>
    </source>
</reference>
<proteinExistence type="predicted"/>
<dbReference type="EMBL" id="QGTL01000004">
    <property type="protein sequence ID" value="PWV76394.1"/>
    <property type="molecule type" value="Genomic_DNA"/>
</dbReference>
<dbReference type="AlphaFoldDB" id="A0A317NPF7"/>
<keyword evidence="2" id="KW-1185">Reference proteome</keyword>
<organism evidence="1 2">
    <name type="scientific">Nocardia neocaledoniensis</name>
    <dbReference type="NCBI Taxonomy" id="236511"/>
    <lineage>
        <taxon>Bacteria</taxon>
        <taxon>Bacillati</taxon>
        <taxon>Actinomycetota</taxon>
        <taxon>Actinomycetes</taxon>
        <taxon>Mycobacteriales</taxon>
        <taxon>Nocardiaceae</taxon>
        <taxon>Nocardia</taxon>
    </lineage>
</organism>
<gene>
    <name evidence="1" type="ORF">DFR69_104501</name>
</gene>
<dbReference type="Proteomes" id="UP000246410">
    <property type="component" value="Unassembled WGS sequence"/>
</dbReference>